<sequence length="43" mass="4934">MNVKASCINLNGKQIGEYKYDTSDMKNTKWGKDNKQSIQSHDD</sequence>
<feature type="region of interest" description="Disordered" evidence="1">
    <location>
        <begin position="24"/>
        <end position="43"/>
    </location>
</feature>
<evidence type="ECO:0000313" key="3">
    <source>
        <dbReference type="Proteomes" id="UP000050443"/>
    </source>
</evidence>
<comment type="caution">
    <text evidence="2">The sequence shown here is derived from an EMBL/GenBank/DDBJ whole genome shotgun (WGS) entry which is preliminary data.</text>
</comment>
<gene>
    <name evidence="2" type="ORF">RC62_2615</name>
</gene>
<protein>
    <submittedName>
        <fullName evidence="2">Uncharacterized protein</fullName>
    </submittedName>
</protein>
<evidence type="ECO:0000313" key="2">
    <source>
        <dbReference type="EMBL" id="KQB37449.1"/>
    </source>
</evidence>
<dbReference type="EMBL" id="JRLF01000015">
    <property type="protein sequence ID" value="KQB37449.1"/>
    <property type="molecule type" value="Genomic_DNA"/>
</dbReference>
<dbReference type="STRING" id="362413.RC62_2615"/>
<organism evidence="2 3">
    <name type="scientific">Flavobacterium aquidurense</name>
    <dbReference type="NCBI Taxonomy" id="362413"/>
    <lineage>
        <taxon>Bacteria</taxon>
        <taxon>Pseudomonadati</taxon>
        <taxon>Bacteroidota</taxon>
        <taxon>Flavobacteriia</taxon>
        <taxon>Flavobacteriales</taxon>
        <taxon>Flavobacteriaceae</taxon>
        <taxon>Flavobacterium</taxon>
    </lineage>
</organism>
<evidence type="ECO:0000256" key="1">
    <source>
        <dbReference type="SAM" id="MobiDB-lite"/>
    </source>
</evidence>
<accession>A0A0Q0RN15</accession>
<reference evidence="2 3" key="1">
    <citation type="submission" date="2014-09" db="EMBL/GenBank/DDBJ databases">
        <title>Genome sequence of Flavobacterium aquidurense RC62.</title>
        <authorList>
            <person name="Kim J.F."/>
            <person name="Kwak M.-J."/>
        </authorList>
    </citation>
    <scope>NUCLEOTIDE SEQUENCE [LARGE SCALE GENOMIC DNA]</scope>
    <source>
        <strain evidence="2 3">RC62</strain>
    </source>
</reference>
<dbReference type="Proteomes" id="UP000050443">
    <property type="component" value="Unassembled WGS sequence"/>
</dbReference>
<proteinExistence type="predicted"/>
<dbReference type="AlphaFoldDB" id="A0A0Q0RN15"/>
<name>A0A0Q0RN15_9FLAO</name>
<dbReference type="PATRIC" id="fig|362413.3.peg.2561"/>